<feature type="region of interest" description="Disordered" evidence="2">
    <location>
        <begin position="286"/>
        <end position="572"/>
    </location>
</feature>
<dbReference type="RefSeq" id="XP_060123452.1">
    <property type="nucleotide sequence ID" value="XM_060267469.1"/>
</dbReference>
<evidence type="ECO:0000256" key="2">
    <source>
        <dbReference type="SAM" id="MobiDB-lite"/>
    </source>
</evidence>
<dbReference type="PANTHER" id="PTHR15228">
    <property type="entry name" value="SPERMATHECAL PHYSIOLOGY VARIANT"/>
    <property type="match status" value="1"/>
</dbReference>
<evidence type="ECO:0000256" key="1">
    <source>
        <dbReference type="ARBA" id="ARBA00022468"/>
    </source>
</evidence>
<dbReference type="GO" id="GO:0007165">
    <property type="term" value="P:signal transduction"/>
    <property type="evidence" value="ECO:0007669"/>
    <property type="project" value="InterPro"/>
</dbReference>
<reference evidence="4" key="1">
    <citation type="submission" date="2023-03" db="EMBL/GenBank/DDBJ databases">
        <title>Mating type loci evolution in Malassezia.</title>
        <authorList>
            <person name="Coelho M.A."/>
        </authorList>
    </citation>
    <scope>NUCLEOTIDE SEQUENCE</scope>
    <source>
        <strain evidence="4">CBS 9431</strain>
    </source>
</reference>
<feature type="compositionally biased region" description="Basic and acidic residues" evidence="2">
    <location>
        <begin position="507"/>
        <end position="530"/>
    </location>
</feature>
<dbReference type="InterPro" id="IPR008936">
    <property type="entry name" value="Rho_GTPase_activation_prot"/>
</dbReference>
<dbReference type="Proteomes" id="UP001217754">
    <property type="component" value="Chromosome 7"/>
</dbReference>
<feature type="compositionally biased region" description="Polar residues" evidence="2">
    <location>
        <begin position="411"/>
        <end position="428"/>
    </location>
</feature>
<dbReference type="GO" id="GO:0005938">
    <property type="term" value="C:cell cortex"/>
    <property type="evidence" value="ECO:0007669"/>
    <property type="project" value="TreeGrafter"/>
</dbReference>
<feature type="compositionally biased region" description="Low complexity" evidence="2">
    <location>
        <begin position="538"/>
        <end position="548"/>
    </location>
</feature>
<dbReference type="EMBL" id="CP119964">
    <property type="protein sequence ID" value="WFD40555.1"/>
    <property type="molecule type" value="Genomic_DNA"/>
</dbReference>
<name>A0AAF0F0L0_9BASI</name>
<feature type="compositionally biased region" description="Basic and acidic residues" evidence="2">
    <location>
        <begin position="257"/>
        <end position="273"/>
    </location>
</feature>
<dbReference type="AlphaFoldDB" id="A0AAF0F0L0"/>
<dbReference type="Pfam" id="PF00620">
    <property type="entry name" value="RhoGAP"/>
    <property type="match status" value="1"/>
</dbReference>
<evidence type="ECO:0000259" key="3">
    <source>
        <dbReference type="PROSITE" id="PS50238"/>
    </source>
</evidence>
<sequence>MAVPRSDDAISTLTGLRSWWSSFGRAAAPREPRSADDVSMFGAPLHEALKHSSVAISLVNQDGKQYVWGYVPVIVAKIGLFLKQNATEVEGVFRINGSEKRMKELRQQFDTPPQYGKDIDWTGYNVHDAASLLRRFLNLMPEPIIPFDRFAEFREVLAKPDVNVEAAIGAYRSLITSCPPATQYLLLYILDLLAVFERMSDVNRMSAGNLAIIFQPGMLSHPTVRSKEEHQFAVRVVEFLITHQDHFVLALSAPPPEDMRPEELAKPSERPLAEEYYLVPSDSDEDLGEMEAHMGGGAMLGRTPTQRSKAKWGRREEKKNSLPHDKDATPPVAKERKPSARTKPKPIADARREGRKRANSHSDANEQMTAPDAGPSSAPRARIPSRSPVKRRDHLAPPTAPTRPPLGKRSASATSCIETVQKSPSSRTAPLPVRAANTPPARSSAMSPTSAMLSSSPQSSLQTQDVSVGSTQSTQEPESLLESNAPPVQGDAPPPAAPGADVTPRAAPEEERPPTPPEKEAKPLLREKDAPLLPAPALPLDSLPRPRAFTTDAPASPSVRSTEPRSATLPSPYAIDPRLAQLGPVASASANGSSAEAVGDAPPHRAAAPIPYATTMVAHTKAPVPILASRETLLRHAKVMHTISGRRQ</sequence>
<feature type="compositionally biased region" description="Basic and acidic residues" evidence="2">
    <location>
        <begin position="313"/>
        <end position="338"/>
    </location>
</feature>
<dbReference type="GeneID" id="85227192"/>
<dbReference type="InterPro" id="IPR051025">
    <property type="entry name" value="RhoGAP"/>
</dbReference>
<feature type="domain" description="Rho-GAP" evidence="3">
    <location>
        <begin position="56"/>
        <end position="248"/>
    </location>
</feature>
<dbReference type="PROSITE" id="PS50238">
    <property type="entry name" value="RHOGAP"/>
    <property type="match status" value="1"/>
</dbReference>
<proteinExistence type="predicted"/>
<evidence type="ECO:0000313" key="4">
    <source>
        <dbReference type="EMBL" id="WFD40555.1"/>
    </source>
</evidence>
<dbReference type="SUPFAM" id="SSF48350">
    <property type="entry name" value="GTPase activation domain, GAP"/>
    <property type="match status" value="1"/>
</dbReference>
<dbReference type="SMART" id="SM00324">
    <property type="entry name" value="RhoGAP"/>
    <property type="match status" value="1"/>
</dbReference>
<feature type="compositionally biased region" description="Low complexity" evidence="2">
    <location>
        <begin position="443"/>
        <end position="463"/>
    </location>
</feature>
<accession>A0AAF0F0L0</accession>
<feature type="compositionally biased region" description="Polar residues" evidence="2">
    <location>
        <begin position="558"/>
        <end position="569"/>
    </location>
</feature>
<protein>
    <submittedName>
        <fullName evidence="4">GTPase activating protein (GAP) for Rho1p</fullName>
    </submittedName>
</protein>
<feature type="compositionally biased region" description="Low complexity" evidence="2">
    <location>
        <begin position="373"/>
        <end position="387"/>
    </location>
</feature>
<evidence type="ECO:0000313" key="5">
    <source>
        <dbReference type="Proteomes" id="UP001217754"/>
    </source>
</evidence>
<organism evidence="4 5">
    <name type="scientific">Malassezia japonica</name>
    <dbReference type="NCBI Taxonomy" id="223818"/>
    <lineage>
        <taxon>Eukaryota</taxon>
        <taxon>Fungi</taxon>
        <taxon>Dikarya</taxon>
        <taxon>Basidiomycota</taxon>
        <taxon>Ustilaginomycotina</taxon>
        <taxon>Malasseziomycetes</taxon>
        <taxon>Malasseziales</taxon>
        <taxon>Malasseziaceae</taxon>
        <taxon>Malassezia</taxon>
    </lineage>
</organism>
<dbReference type="GO" id="GO:0060237">
    <property type="term" value="P:regulation of fungal-type cell wall organization"/>
    <property type="evidence" value="ECO:0007669"/>
    <property type="project" value="TreeGrafter"/>
</dbReference>
<dbReference type="PANTHER" id="PTHR15228:SF25">
    <property type="entry name" value="F-BAR DOMAIN-CONTAINING PROTEIN"/>
    <property type="match status" value="1"/>
</dbReference>
<feature type="compositionally biased region" description="Polar residues" evidence="2">
    <location>
        <begin position="464"/>
        <end position="477"/>
    </location>
</feature>
<feature type="region of interest" description="Disordered" evidence="2">
    <location>
        <begin position="252"/>
        <end position="273"/>
    </location>
</feature>
<dbReference type="InterPro" id="IPR000198">
    <property type="entry name" value="RhoGAP_dom"/>
</dbReference>
<dbReference type="Gene3D" id="1.10.555.10">
    <property type="entry name" value="Rho GTPase activation protein"/>
    <property type="match status" value="1"/>
</dbReference>
<keyword evidence="5" id="KW-1185">Reference proteome</keyword>
<keyword evidence="1" id="KW-0343">GTPase activation</keyword>
<dbReference type="GO" id="GO:0005096">
    <property type="term" value="F:GTPase activator activity"/>
    <property type="evidence" value="ECO:0007669"/>
    <property type="project" value="UniProtKB-KW"/>
</dbReference>
<gene>
    <name evidence="4" type="primary">SAC7</name>
    <name evidence="4" type="ORF">MJAP1_003541</name>
</gene>